<evidence type="ECO:0000313" key="1">
    <source>
        <dbReference type="EMBL" id="PWN53641.1"/>
    </source>
</evidence>
<accession>A0ACD0P6N6</accession>
<feature type="non-terminal residue" evidence="1">
    <location>
        <position position="91"/>
    </location>
</feature>
<gene>
    <name evidence="1" type="ORF">IE53DRAFT_366183</name>
</gene>
<protein>
    <submittedName>
        <fullName evidence="1">Uncharacterized protein</fullName>
    </submittedName>
</protein>
<evidence type="ECO:0000313" key="2">
    <source>
        <dbReference type="Proteomes" id="UP000245626"/>
    </source>
</evidence>
<sequence>MSSAPSSHQETLVPSTTLNEKERLEKLLKNRSDQRELEEKNILHKSNLAPCLQATRKELERSQLEDRLEGRLERRPEREDLVQKGILKDQH</sequence>
<proteinExistence type="predicted"/>
<reference evidence="1 2" key="1">
    <citation type="journal article" date="2018" name="Mol. Biol. Evol.">
        <title>Broad Genomic Sampling Reveals a Smut Pathogenic Ancestry of the Fungal Clade Ustilaginomycotina.</title>
        <authorList>
            <person name="Kijpornyongpan T."/>
            <person name="Mondo S.J."/>
            <person name="Barry K."/>
            <person name="Sandor L."/>
            <person name="Lee J."/>
            <person name="Lipzen A."/>
            <person name="Pangilinan J."/>
            <person name="LaButti K."/>
            <person name="Hainaut M."/>
            <person name="Henrissat B."/>
            <person name="Grigoriev I.V."/>
            <person name="Spatafora J.W."/>
            <person name="Aime M.C."/>
        </authorList>
    </citation>
    <scope>NUCLEOTIDE SEQUENCE [LARGE SCALE GENOMIC DNA]</scope>
    <source>
        <strain evidence="1 2">SA 807</strain>
    </source>
</reference>
<dbReference type="Proteomes" id="UP000245626">
    <property type="component" value="Unassembled WGS sequence"/>
</dbReference>
<dbReference type="EMBL" id="KZ819716">
    <property type="protein sequence ID" value="PWN53641.1"/>
    <property type="molecule type" value="Genomic_DNA"/>
</dbReference>
<organism evidence="1 2">
    <name type="scientific">Violaceomyces palustris</name>
    <dbReference type="NCBI Taxonomy" id="1673888"/>
    <lineage>
        <taxon>Eukaryota</taxon>
        <taxon>Fungi</taxon>
        <taxon>Dikarya</taxon>
        <taxon>Basidiomycota</taxon>
        <taxon>Ustilaginomycotina</taxon>
        <taxon>Ustilaginomycetes</taxon>
        <taxon>Violaceomycetales</taxon>
        <taxon>Violaceomycetaceae</taxon>
        <taxon>Violaceomyces</taxon>
    </lineage>
</organism>
<keyword evidence="2" id="KW-1185">Reference proteome</keyword>
<name>A0ACD0P6N6_9BASI</name>